<dbReference type="Proteomes" id="UP000050823">
    <property type="component" value="Unassembled WGS sequence"/>
</dbReference>
<evidence type="ECO:0000256" key="1">
    <source>
        <dbReference type="ARBA" id="ARBA00006479"/>
    </source>
</evidence>
<dbReference type="InterPro" id="IPR043129">
    <property type="entry name" value="ATPase_NBD"/>
</dbReference>
<protein>
    <submittedName>
        <fullName evidence="2">ROK family protein</fullName>
    </submittedName>
</protein>
<proteinExistence type="inferred from homology"/>
<evidence type="ECO:0000313" key="2">
    <source>
        <dbReference type="EMBL" id="KRM24491.1"/>
    </source>
</evidence>
<organism evidence="2 3">
    <name type="scientific">Latilactobacillus graminis DSM 20719</name>
    <dbReference type="NCBI Taxonomy" id="1423752"/>
    <lineage>
        <taxon>Bacteria</taxon>
        <taxon>Bacillati</taxon>
        <taxon>Bacillota</taxon>
        <taxon>Bacilli</taxon>
        <taxon>Lactobacillales</taxon>
        <taxon>Lactobacillaceae</taxon>
        <taxon>Latilactobacillus</taxon>
    </lineage>
</organism>
<evidence type="ECO:0000313" key="3">
    <source>
        <dbReference type="Proteomes" id="UP000050823"/>
    </source>
</evidence>
<comment type="caution">
    <text evidence="2">The sequence shown here is derived from an EMBL/GenBank/DDBJ whole genome shotgun (WGS) entry which is preliminary data.</text>
</comment>
<dbReference type="AlphaFoldDB" id="A0AA89I2I4"/>
<dbReference type="RefSeq" id="WP_057907288.1">
    <property type="nucleotide sequence ID" value="NZ_AYZB01000001.1"/>
</dbReference>
<dbReference type="Pfam" id="PF00480">
    <property type="entry name" value="ROK"/>
    <property type="match status" value="2"/>
</dbReference>
<dbReference type="EMBL" id="AYZB01000001">
    <property type="protein sequence ID" value="KRM24491.1"/>
    <property type="molecule type" value="Genomic_DNA"/>
</dbReference>
<name>A0AA89I2I4_9LACO</name>
<dbReference type="PANTHER" id="PTHR18964">
    <property type="entry name" value="ROK (REPRESSOR, ORF, KINASE) FAMILY"/>
    <property type="match status" value="1"/>
</dbReference>
<comment type="similarity">
    <text evidence="1">Belongs to the ROK (NagC/XylR) family.</text>
</comment>
<sequence>MSQKTLLVLDIGGSAVKYGLWSNQQLTNQAQFPTPLTRNRFFTIIAQLCDQFNAEFQITGIAVSCPGQPDERTGIIHGVSYVPFLHHGAFQTEFTNRLALPVSFQNDADSAALAEMTAGIGQGHQDALFTIIGSGVGLAIIKNGILLKTAANKIDNFEKFIADTIKTLNNAKVSPVQIGKTVSLKNFKLPNTIDGKTVFELAEQGDPIATQEITQMYTALAEIILFLNVAYAPEIIGIGGGISRRTDLLPKLTAAIEATLANPNSSINHYWQYRANAAEAIPRPVIQICHFSQDANLIGAVYHFLEHH</sequence>
<dbReference type="PANTHER" id="PTHR18964:SF170">
    <property type="entry name" value="SUGAR KINASE"/>
    <property type="match status" value="1"/>
</dbReference>
<dbReference type="Gene3D" id="3.30.420.40">
    <property type="match status" value="2"/>
</dbReference>
<dbReference type="SUPFAM" id="SSF53067">
    <property type="entry name" value="Actin-like ATPase domain"/>
    <property type="match status" value="1"/>
</dbReference>
<accession>A0AA89I2I4</accession>
<dbReference type="InterPro" id="IPR000600">
    <property type="entry name" value="ROK"/>
</dbReference>
<gene>
    <name evidence="2" type="ORF">FC90_GL000196</name>
</gene>
<reference evidence="2 3" key="1">
    <citation type="journal article" date="2015" name="Genome Announc.">
        <title>Expanding the biotechnology potential of lactobacilli through comparative genomics of 213 strains and associated genera.</title>
        <authorList>
            <person name="Sun Z."/>
            <person name="Harris H.M."/>
            <person name="McCann A."/>
            <person name="Guo C."/>
            <person name="Argimon S."/>
            <person name="Zhang W."/>
            <person name="Yang X."/>
            <person name="Jeffery I.B."/>
            <person name="Cooney J.C."/>
            <person name="Kagawa T.F."/>
            <person name="Liu W."/>
            <person name="Song Y."/>
            <person name="Salvetti E."/>
            <person name="Wrobel A."/>
            <person name="Rasinkangas P."/>
            <person name="Parkhill J."/>
            <person name="Rea M.C."/>
            <person name="O'Sullivan O."/>
            <person name="Ritari J."/>
            <person name="Douillard F.P."/>
            <person name="Paul Ross R."/>
            <person name="Yang R."/>
            <person name="Briner A.E."/>
            <person name="Felis G.E."/>
            <person name="de Vos W.M."/>
            <person name="Barrangou R."/>
            <person name="Klaenhammer T.R."/>
            <person name="Caufield P.W."/>
            <person name="Cui Y."/>
            <person name="Zhang H."/>
            <person name="O'Toole P.W."/>
        </authorList>
    </citation>
    <scope>NUCLEOTIDE SEQUENCE [LARGE SCALE GENOMIC DNA]</scope>
    <source>
        <strain evidence="2 3">DSM 20719</strain>
    </source>
</reference>